<feature type="region of interest" description="Disordered" evidence="1">
    <location>
        <begin position="1"/>
        <end position="32"/>
    </location>
</feature>
<sequence>MKAVSGHPGVSKVRHTAGAANTCAESTKKRRKNDHVILNKSLYPLAVYTRVRVGVHSSSRMHNMRARRHPVSCSRTPLFP</sequence>
<evidence type="ECO:0000313" key="3">
    <source>
        <dbReference type="Proteomes" id="UP000234681"/>
    </source>
</evidence>
<organism evidence="2 3">
    <name type="scientific">Rattus norvegicus</name>
    <name type="common">Rat</name>
    <dbReference type="NCBI Taxonomy" id="10116"/>
    <lineage>
        <taxon>Eukaryota</taxon>
        <taxon>Metazoa</taxon>
        <taxon>Chordata</taxon>
        <taxon>Craniata</taxon>
        <taxon>Vertebrata</taxon>
        <taxon>Euteleostomi</taxon>
        <taxon>Mammalia</taxon>
        <taxon>Eutheria</taxon>
        <taxon>Euarchontoglires</taxon>
        <taxon>Glires</taxon>
        <taxon>Rodentia</taxon>
        <taxon>Myomorpha</taxon>
        <taxon>Muroidea</taxon>
        <taxon>Muridae</taxon>
        <taxon>Murinae</taxon>
        <taxon>Rattus</taxon>
    </lineage>
</organism>
<gene>
    <name evidence="2" type="ORF">rCG_62569</name>
</gene>
<reference evidence="2 3" key="1">
    <citation type="submission" date="2005-09" db="EMBL/GenBank/DDBJ databases">
        <authorList>
            <person name="Mural R.J."/>
            <person name="Li P.W."/>
            <person name="Adams M.D."/>
            <person name="Amanatides P.G."/>
            <person name="Baden-Tillson H."/>
            <person name="Barnstead M."/>
            <person name="Chin S.H."/>
            <person name="Dew I."/>
            <person name="Evans C.A."/>
            <person name="Ferriera S."/>
            <person name="Flanigan M."/>
            <person name="Fosler C."/>
            <person name="Glodek A."/>
            <person name="Gu Z."/>
            <person name="Holt R.A."/>
            <person name="Jennings D."/>
            <person name="Kraft C.L."/>
            <person name="Lu F."/>
            <person name="Nguyen T."/>
            <person name="Nusskern D.R."/>
            <person name="Pfannkoch C.M."/>
            <person name="Sitter C."/>
            <person name="Sutton G.G."/>
            <person name="Venter J.C."/>
            <person name="Wang Z."/>
            <person name="Woodage T."/>
            <person name="Zheng X.H."/>
            <person name="Zhong F."/>
        </authorList>
    </citation>
    <scope>NUCLEOTIDE SEQUENCE [LARGE SCALE GENOMIC DNA]</scope>
    <source>
        <strain>BN</strain>
        <strain evidence="3">Sprague-Dawley</strain>
    </source>
</reference>
<dbReference type="Proteomes" id="UP000234681">
    <property type="component" value="Chromosome 2"/>
</dbReference>
<name>A6J683_RAT</name>
<evidence type="ECO:0000256" key="1">
    <source>
        <dbReference type="SAM" id="MobiDB-lite"/>
    </source>
</evidence>
<dbReference type="EMBL" id="CH473976">
    <property type="protein sequence ID" value="EDM00706.1"/>
    <property type="molecule type" value="Genomic_DNA"/>
</dbReference>
<protein>
    <submittedName>
        <fullName evidence="2">RCG62569</fullName>
    </submittedName>
</protein>
<accession>A6J683</accession>
<feature type="region of interest" description="Disordered" evidence="1">
    <location>
        <begin position="59"/>
        <end position="80"/>
    </location>
</feature>
<dbReference type="AlphaFoldDB" id="A6J683"/>
<evidence type="ECO:0000313" key="2">
    <source>
        <dbReference type="EMBL" id="EDM00706.1"/>
    </source>
</evidence>
<proteinExistence type="predicted"/>